<proteinExistence type="predicted"/>
<dbReference type="SUPFAM" id="SSF56219">
    <property type="entry name" value="DNase I-like"/>
    <property type="match status" value="1"/>
</dbReference>
<feature type="transmembrane region" description="Helical" evidence="1">
    <location>
        <begin position="12"/>
        <end position="31"/>
    </location>
</feature>
<organism evidence="3 4">
    <name type="scientific">Debaryomyces fabryi</name>
    <dbReference type="NCBI Taxonomy" id="58627"/>
    <lineage>
        <taxon>Eukaryota</taxon>
        <taxon>Fungi</taxon>
        <taxon>Dikarya</taxon>
        <taxon>Ascomycota</taxon>
        <taxon>Saccharomycotina</taxon>
        <taxon>Pichiomycetes</taxon>
        <taxon>Debaryomycetaceae</taxon>
        <taxon>Debaryomyces</taxon>
    </lineage>
</organism>
<dbReference type="Proteomes" id="UP000054251">
    <property type="component" value="Unassembled WGS sequence"/>
</dbReference>
<dbReference type="PANTHER" id="PTHR12121">
    <property type="entry name" value="CARBON CATABOLITE REPRESSOR PROTEIN 4"/>
    <property type="match status" value="1"/>
</dbReference>
<evidence type="ECO:0000256" key="1">
    <source>
        <dbReference type="SAM" id="Phobius"/>
    </source>
</evidence>
<evidence type="ECO:0000313" key="4">
    <source>
        <dbReference type="Proteomes" id="UP000054251"/>
    </source>
</evidence>
<accession>A0A0V1Q6J3</accession>
<protein>
    <recommendedName>
        <fullName evidence="2">Endonuclease/exonuclease/phosphatase domain-containing protein</fullName>
    </recommendedName>
</protein>
<keyword evidence="1" id="KW-0472">Membrane</keyword>
<dbReference type="CDD" id="cd09083">
    <property type="entry name" value="EEP-1"/>
    <property type="match status" value="1"/>
</dbReference>
<keyword evidence="4" id="KW-1185">Reference proteome</keyword>
<dbReference type="InterPro" id="IPR050410">
    <property type="entry name" value="CCR4/nocturin_mRNA_transcr"/>
</dbReference>
<dbReference type="Pfam" id="PF03372">
    <property type="entry name" value="Exo_endo_phos"/>
    <property type="match status" value="1"/>
</dbReference>
<dbReference type="OrthoDB" id="276515at2759"/>
<dbReference type="InterPro" id="IPR036691">
    <property type="entry name" value="Endo/exonu/phosph_ase_sf"/>
</dbReference>
<dbReference type="RefSeq" id="XP_015470247.1">
    <property type="nucleotide sequence ID" value="XM_015608846.1"/>
</dbReference>
<dbReference type="GeneID" id="26837025"/>
<name>A0A0V1Q6J3_9ASCO</name>
<keyword evidence="1" id="KW-1133">Transmembrane helix</keyword>
<evidence type="ECO:0000313" key="3">
    <source>
        <dbReference type="EMBL" id="KSA04145.1"/>
    </source>
</evidence>
<dbReference type="GO" id="GO:0000175">
    <property type="term" value="F:3'-5'-RNA exonuclease activity"/>
    <property type="evidence" value="ECO:0007669"/>
    <property type="project" value="TreeGrafter"/>
</dbReference>
<dbReference type="InterPro" id="IPR005135">
    <property type="entry name" value="Endo/exonuclease/phosphatase"/>
</dbReference>
<sequence>MQSKTFTSRQLSMILLSCCSLLGVGCFMYAVDLSFLQDKISAISKRDNGFEFGIYSNNVRVDTNSRFPSEQPWSERKGGVVQALQSRNENSPTLVGLQELKHNQLVDVLEGLNGNNNSSPWTHFGVGRDDGVEKGEYAAILYNTNEWNLLNGTYKWLSETPDTPSIAWGAATIRIVTMTTMQHKKSGKVVNFFNTHFDQKSEEARQKSADLISGWIQEIPNDYPTFLSGDFNSISSDVAYQTLQKSMKDSNTVAYEHINGDYPTYTGFEKNDNQSIIDFIWSPLDTNQENSNTYALEYEVLDNMYNGSRFSDHRPVNVHFKVYE</sequence>
<dbReference type="AlphaFoldDB" id="A0A0V1Q6J3"/>
<evidence type="ECO:0000259" key="2">
    <source>
        <dbReference type="Pfam" id="PF03372"/>
    </source>
</evidence>
<feature type="domain" description="Endonuclease/exonuclease/phosphatase" evidence="2">
    <location>
        <begin position="69"/>
        <end position="313"/>
    </location>
</feature>
<gene>
    <name evidence="3" type="ORF">AC631_00016</name>
</gene>
<comment type="caution">
    <text evidence="3">The sequence shown here is derived from an EMBL/GenBank/DDBJ whole genome shotgun (WGS) entry which is preliminary data.</text>
</comment>
<dbReference type="Gene3D" id="3.60.10.10">
    <property type="entry name" value="Endonuclease/exonuclease/phosphatase"/>
    <property type="match status" value="1"/>
</dbReference>
<keyword evidence="1" id="KW-0812">Transmembrane</keyword>
<reference evidence="3 4" key="1">
    <citation type="submission" date="2015-11" db="EMBL/GenBank/DDBJ databases">
        <title>The genome of Debaryomyces fabryi.</title>
        <authorList>
            <person name="Tafer H."/>
            <person name="Lopandic K."/>
        </authorList>
    </citation>
    <scope>NUCLEOTIDE SEQUENCE [LARGE SCALE GENOMIC DNA]</scope>
    <source>
        <strain evidence="3 4">CBS 789</strain>
    </source>
</reference>
<dbReference type="PROSITE" id="PS51257">
    <property type="entry name" value="PROKAR_LIPOPROTEIN"/>
    <property type="match status" value="1"/>
</dbReference>
<dbReference type="EMBL" id="LMYN01000001">
    <property type="protein sequence ID" value="KSA04145.1"/>
    <property type="molecule type" value="Genomic_DNA"/>
</dbReference>
<dbReference type="PANTHER" id="PTHR12121:SF36">
    <property type="entry name" value="ENDONUCLEASE_EXONUCLEASE_PHOSPHATASE DOMAIN-CONTAINING PROTEIN"/>
    <property type="match status" value="1"/>
</dbReference>